<protein>
    <submittedName>
        <fullName evidence="6">FAD-dependent oxidoreductase</fullName>
    </submittedName>
</protein>
<dbReference type="Pfam" id="PF12831">
    <property type="entry name" value="FAD_oxidored"/>
    <property type="match status" value="1"/>
</dbReference>
<dbReference type="InterPro" id="IPR036188">
    <property type="entry name" value="FAD/NAD-bd_sf"/>
</dbReference>
<keyword evidence="2" id="KW-0479">Metal-binding</keyword>
<dbReference type="InterPro" id="IPR039650">
    <property type="entry name" value="HdrA-like"/>
</dbReference>
<evidence type="ECO:0000256" key="3">
    <source>
        <dbReference type="ARBA" id="ARBA00023002"/>
    </source>
</evidence>
<evidence type="ECO:0000313" key="7">
    <source>
        <dbReference type="Proteomes" id="UP001324993"/>
    </source>
</evidence>
<gene>
    <name evidence="6" type="ORF">SH580_03385</name>
</gene>
<evidence type="ECO:0000256" key="2">
    <source>
        <dbReference type="ARBA" id="ARBA00022723"/>
    </source>
</evidence>
<keyword evidence="3" id="KW-0560">Oxidoreductase</keyword>
<name>A0ABZ0RML3_9BACT</name>
<accession>A0ABZ0RML3</accession>
<dbReference type="Gene3D" id="3.50.50.60">
    <property type="entry name" value="FAD/NAD(P)-binding domain"/>
    <property type="match status" value="1"/>
</dbReference>
<evidence type="ECO:0000256" key="4">
    <source>
        <dbReference type="ARBA" id="ARBA00023004"/>
    </source>
</evidence>
<evidence type="ECO:0000313" key="6">
    <source>
        <dbReference type="EMBL" id="WPJ96747.1"/>
    </source>
</evidence>
<dbReference type="PANTHER" id="PTHR43498:SF1">
    <property type="entry name" value="COB--COM HETERODISULFIDE REDUCTASE IRON-SULFUR SUBUNIT A"/>
    <property type="match status" value="1"/>
</dbReference>
<proteinExistence type="predicted"/>
<reference evidence="6 7" key="1">
    <citation type="submission" date="2023-11" db="EMBL/GenBank/DDBJ databases">
        <title>Coraliomargarita sp. nov., isolated from marine algae.</title>
        <authorList>
            <person name="Lee J.K."/>
            <person name="Baek J.H."/>
            <person name="Kim J.M."/>
            <person name="Choi D.G."/>
            <person name="Jeon C.O."/>
        </authorList>
    </citation>
    <scope>NUCLEOTIDE SEQUENCE [LARGE SCALE GENOMIC DNA]</scope>
    <source>
        <strain evidence="6 7">J2-16</strain>
    </source>
</reference>
<dbReference type="PANTHER" id="PTHR43498">
    <property type="entry name" value="FERREDOXIN:COB-COM HETERODISULFIDE REDUCTASE SUBUNIT A"/>
    <property type="match status" value="1"/>
</dbReference>
<dbReference type="RefSeq" id="WP_319833604.1">
    <property type="nucleotide sequence ID" value="NZ_CP138858.1"/>
</dbReference>
<dbReference type="SUPFAM" id="SSF51905">
    <property type="entry name" value="FAD/NAD(P)-binding domain"/>
    <property type="match status" value="1"/>
</dbReference>
<organism evidence="6 7">
    <name type="scientific">Coraliomargarita algicola</name>
    <dbReference type="NCBI Taxonomy" id="3092156"/>
    <lineage>
        <taxon>Bacteria</taxon>
        <taxon>Pseudomonadati</taxon>
        <taxon>Verrucomicrobiota</taxon>
        <taxon>Opitutia</taxon>
        <taxon>Puniceicoccales</taxon>
        <taxon>Coraliomargaritaceae</taxon>
        <taxon>Coraliomargarita</taxon>
    </lineage>
</organism>
<keyword evidence="5" id="KW-0411">Iron-sulfur</keyword>
<evidence type="ECO:0000256" key="5">
    <source>
        <dbReference type="ARBA" id="ARBA00023014"/>
    </source>
</evidence>
<keyword evidence="1" id="KW-0004">4Fe-4S</keyword>
<dbReference type="EMBL" id="CP138858">
    <property type="protein sequence ID" value="WPJ96747.1"/>
    <property type="molecule type" value="Genomic_DNA"/>
</dbReference>
<keyword evidence="7" id="KW-1185">Reference proteome</keyword>
<dbReference type="Proteomes" id="UP001324993">
    <property type="component" value="Chromosome"/>
</dbReference>
<evidence type="ECO:0000256" key="1">
    <source>
        <dbReference type="ARBA" id="ARBA00022485"/>
    </source>
</evidence>
<keyword evidence="4" id="KW-0408">Iron</keyword>
<sequence>MKTIQVEAEFCVVGGGLAGLCAAVAAARHGTKTVLVHDRPVLGGNASSEIRVPVQGAYGSWDRSVRETGIIEEIMLETLYRNPSGNWQMWDLAMHGIAKAEPNLTLLLNCSCTEAKASEGRLESLRAWQSTTQTWFEVSAQVFADCSGDSILSSFAGAEMRDGREAAAEFDEPLAPDVASSTKMGMSLIFVWRDLGSPQRFMPPTWIHTFHNDEEAPKHVEKINLKPVSGANGFFVELGGEDDTIHDSEEIKEELLNLGLGLIDHYKNQGEHGAENLALEWFGFLPGKRESLRYVGDHMLRQSDVQQPNAFEDIVAYGGWPIDDHDSKGSLRKGEYSHDWFKVNCPYGIPFRSLYSKNVENLMMAGRNISATHIALCTTRVMATCALLGQAIGTAASLSIREACTPRECGQLHIEELQASLQADDCWLPGLARAIPEPSRSASLLASSGDAELLRNGHDREYEDRGEVNAWIAAKGAWVEYRFESPQQLSQARIVFDSNLKRKWANMPLWYPRDGWDIKPEPTLVRGFRIMAENESSEWQEVACETDSFQRLVRLSLDVETKAIRLIIDETWGHDSVKVFAWDVS</sequence>